<accession>A0ABD4T2R6</accession>
<evidence type="ECO:0000313" key="4">
    <source>
        <dbReference type="Proteomes" id="UP000031561"/>
    </source>
</evidence>
<evidence type="ECO:0000313" key="3">
    <source>
        <dbReference type="EMBL" id="MCM1983061.1"/>
    </source>
</evidence>
<reference evidence="3 4" key="1">
    <citation type="journal article" date="2015" name="Genome Announc.">
        <title>Draft Genome Sequence of Filamentous Marine Cyanobacterium Lyngbya confervoides Strain BDU141951.</title>
        <authorList>
            <person name="Chandrababunaidu M.M."/>
            <person name="Sen D."/>
            <person name="Tripathy S."/>
        </authorList>
    </citation>
    <scope>NUCLEOTIDE SEQUENCE [LARGE SCALE GENOMIC DNA]</scope>
    <source>
        <strain evidence="3 4">BDU141951</strain>
    </source>
</reference>
<dbReference type="Proteomes" id="UP000031561">
    <property type="component" value="Unassembled WGS sequence"/>
</dbReference>
<dbReference type="InterPro" id="IPR050963">
    <property type="entry name" value="Sirohydro_Cobaltochel/CbiX"/>
</dbReference>
<sequence length="248" mass="27219">MDGFDHSPLAYFLVAHGSRHPANRESMLSLAKHLCAILPPSASGPVGIGALELDATPLDQQLVEFCRSLPPTWVQVIPIFLLPGTHVTADLPQAVTRAQQKLCSHYQLVLSPHLGQHPQLHRLFRPQGSMSPEAWILVGHGSKRPAGYQAIEKMARRLNMKPAYWVGEPSLAQQLQFLKQEGIQQVGLVPYFLFPGRIVESIAQQARDLAAELNLTMQVLAPLQPSHDMAKMILDLGSLAAPPLDFAC</sequence>
<protein>
    <submittedName>
        <fullName evidence="3">Sirohydrochlorin chelatase</fullName>
    </submittedName>
</protein>
<keyword evidence="4" id="KW-1185">Reference proteome</keyword>
<organism evidence="3 4">
    <name type="scientific">Lyngbya confervoides BDU141951</name>
    <dbReference type="NCBI Taxonomy" id="1574623"/>
    <lineage>
        <taxon>Bacteria</taxon>
        <taxon>Bacillati</taxon>
        <taxon>Cyanobacteriota</taxon>
        <taxon>Cyanophyceae</taxon>
        <taxon>Oscillatoriophycideae</taxon>
        <taxon>Oscillatoriales</taxon>
        <taxon>Microcoleaceae</taxon>
        <taxon>Lyngbya</taxon>
    </lineage>
</organism>
<keyword evidence="1" id="KW-0479">Metal-binding</keyword>
<dbReference type="GO" id="GO:0016829">
    <property type="term" value="F:lyase activity"/>
    <property type="evidence" value="ECO:0007669"/>
    <property type="project" value="UniProtKB-KW"/>
</dbReference>
<evidence type="ECO:0000256" key="1">
    <source>
        <dbReference type="ARBA" id="ARBA00022723"/>
    </source>
</evidence>
<name>A0ABD4T2R6_9CYAN</name>
<keyword evidence="2" id="KW-0456">Lyase</keyword>
<dbReference type="RefSeq" id="WP_166281877.1">
    <property type="nucleotide sequence ID" value="NZ_JTHE03000053.1"/>
</dbReference>
<dbReference type="Pfam" id="PF01903">
    <property type="entry name" value="CbiX"/>
    <property type="match status" value="2"/>
</dbReference>
<comment type="caution">
    <text evidence="3">The sequence shown here is derived from an EMBL/GenBank/DDBJ whole genome shotgun (WGS) entry which is preliminary data.</text>
</comment>
<proteinExistence type="predicted"/>
<dbReference type="Gene3D" id="3.40.50.1400">
    <property type="match status" value="2"/>
</dbReference>
<dbReference type="InterPro" id="IPR002762">
    <property type="entry name" value="CbiX-like"/>
</dbReference>
<dbReference type="PANTHER" id="PTHR33542:SF3">
    <property type="entry name" value="SIROHYDROCHLORIN FERROCHELATASE, CHLOROPLASTIC"/>
    <property type="match status" value="1"/>
</dbReference>
<dbReference type="CDD" id="cd03416">
    <property type="entry name" value="CbiX_SirB_N"/>
    <property type="match status" value="1"/>
</dbReference>
<dbReference type="AlphaFoldDB" id="A0ABD4T2R6"/>
<gene>
    <name evidence="3" type="ORF">QQ91_0009520</name>
</gene>
<evidence type="ECO:0000256" key="2">
    <source>
        <dbReference type="ARBA" id="ARBA00023239"/>
    </source>
</evidence>
<dbReference type="EMBL" id="JTHE03000053">
    <property type="protein sequence ID" value="MCM1983061.1"/>
    <property type="molecule type" value="Genomic_DNA"/>
</dbReference>
<dbReference type="PANTHER" id="PTHR33542">
    <property type="entry name" value="SIROHYDROCHLORIN FERROCHELATASE, CHLOROPLASTIC"/>
    <property type="match status" value="1"/>
</dbReference>
<dbReference type="SUPFAM" id="SSF53800">
    <property type="entry name" value="Chelatase"/>
    <property type="match status" value="1"/>
</dbReference>
<dbReference type="GO" id="GO:0046872">
    <property type="term" value="F:metal ion binding"/>
    <property type="evidence" value="ECO:0007669"/>
    <property type="project" value="UniProtKB-KW"/>
</dbReference>